<dbReference type="AlphaFoldDB" id="A6NU27"/>
<proteinExistence type="predicted"/>
<reference evidence="2 3" key="1">
    <citation type="submission" date="2007-04" db="EMBL/GenBank/DDBJ databases">
        <authorList>
            <person name="Fulton L."/>
            <person name="Clifton S."/>
            <person name="Fulton B."/>
            <person name="Xu J."/>
            <person name="Minx P."/>
            <person name="Pepin K.H."/>
            <person name="Johnson M."/>
            <person name="Thiruvilangam P."/>
            <person name="Bhonagiri V."/>
            <person name="Nash W.E."/>
            <person name="Mardis E.R."/>
            <person name="Wilson R.K."/>
        </authorList>
    </citation>
    <scope>NUCLEOTIDE SEQUENCE [LARGE SCALE GENOMIC DNA]</scope>
    <source>
        <strain evidence="2 3">ATCC 29799</strain>
    </source>
</reference>
<accession>A6NU27</accession>
<dbReference type="Gene3D" id="3.40.50.450">
    <property type="match status" value="1"/>
</dbReference>
<evidence type="ECO:0000256" key="1">
    <source>
        <dbReference type="SAM" id="Phobius"/>
    </source>
</evidence>
<dbReference type="eggNOG" id="COG4474">
    <property type="taxonomic scope" value="Bacteria"/>
</dbReference>
<dbReference type="InterPro" id="IPR010697">
    <property type="entry name" value="YspA"/>
</dbReference>
<organism evidence="2 3">
    <name type="scientific">Pseudoflavonifractor capillosus ATCC 29799</name>
    <dbReference type="NCBI Taxonomy" id="411467"/>
    <lineage>
        <taxon>Bacteria</taxon>
        <taxon>Bacillati</taxon>
        <taxon>Bacillota</taxon>
        <taxon>Clostridia</taxon>
        <taxon>Eubacteriales</taxon>
        <taxon>Oscillospiraceae</taxon>
        <taxon>Pseudoflavonifractor</taxon>
    </lineage>
</organism>
<keyword evidence="1" id="KW-0812">Transmembrane</keyword>
<dbReference type="Pfam" id="PF06908">
    <property type="entry name" value="YpsA"/>
    <property type="match status" value="1"/>
</dbReference>
<gene>
    <name evidence="2" type="ORF">BACCAP_01707</name>
</gene>
<evidence type="ECO:0000313" key="2">
    <source>
        <dbReference type="EMBL" id="EDN00374.1"/>
    </source>
</evidence>
<dbReference type="OrthoDB" id="1795759at2"/>
<evidence type="ECO:0008006" key="4">
    <source>
        <dbReference type="Google" id="ProtNLM"/>
    </source>
</evidence>
<dbReference type="SUPFAM" id="SSF102405">
    <property type="entry name" value="MCP/YpsA-like"/>
    <property type="match status" value="1"/>
</dbReference>
<evidence type="ECO:0000313" key="3">
    <source>
        <dbReference type="Proteomes" id="UP000003639"/>
    </source>
</evidence>
<dbReference type="Proteomes" id="UP000003639">
    <property type="component" value="Unassembled WGS sequence"/>
</dbReference>
<protein>
    <recommendedName>
        <fullName evidence="4">DUF1273 family protein</fullName>
    </recommendedName>
</protein>
<sequence>MERETTCCFTGHRPDKLPWRDDEWDPRCQALKERLTAALEEAYDKGMRHFICGMAKGADFYFCEAALALRDRRPGVTVEAALPCEEQAARWNERDRNRYFRLVAQCDYETMVQHHYDKGCMLRRDRYMVDRSAMIIAVYGGVLGGTMYTLSYAMKKGLELKILDVEVQE</sequence>
<dbReference type="RefSeq" id="WP_006572254.1">
    <property type="nucleotide sequence ID" value="NZ_AAXG02000011.1"/>
</dbReference>
<keyword evidence="1" id="KW-0472">Membrane</keyword>
<feature type="transmembrane region" description="Helical" evidence="1">
    <location>
        <begin position="133"/>
        <end position="154"/>
    </location>
</feature>
<dbReference type="PANTHER" id="PTHR38440:SF1">
    <property type="entry name" value="UPF0398 PROTEIN SPR0331"/>
    <property type="match status" value="1"/>
</dbReference>
<reference evidence="2 3" key="2">
    <citation type="submission" date="2007-06" db="EMBL/GenBank/DDBJ databases">
        <title>Draft genome sequence of Pseudoflavonifractor capillosus ATCC 29799.</title>
        <authorList>
            <person name="Sudarsanam P."/>
            <person name="Ley R."/>
            <person name="Guruge J."/>
            <person name="Turnbaugh P.J."/>
            <person name="Mahowald M."/>
            <person name="Liep D."/>
            <person name="Gordon J."/>
        </authorList>
    </citation>
    <scope>NUCLEOTIDE SEQUENCE [LARGE SCALE GENOMIC DNA]</scope>
    <source>
        <strain evidence="2 3">ATCC 29799</strain>
    </source>
</reference>
<name>A6NU27_9FIRM</name>
<dbReference type="EMBL" id="AAXG02000011">
    <property type="protein sequence ID" value="EDN00374.1"/>
    <property type="molecule type" value="Genomic_DNA"/>
</dbReference>
<dbReference type="STRING" id="411467.BACCAP_01707"/>
<keyword evidence="1" id="KW-1133">Transmembrane helix</keyword>
<comment type="caution">
    <text evidence="2">The sequence shown here is derived from an EMBL/GenBank/DDBJ whole genome shotgun (WGS) entry which is preliminary data.</text>
</comment>
<keyword evidence="3" id="KW-1185">Reference proteome</keyword>
<dbReference type="PANTHER" id="PTHR38440">
    <property type="entry name" value="UPF0398 PROTEIN YPSA"/>
    <property type="match status" value="1"/>
</dbReference>